<keyword evidence="1" id="KW-0175">Coiled coil</keyword>
<gene>
    <name evidence="3" type="ORF">RAK27_19045</name>
</gene>
<dbReference type="InterPro" id="IPR014054">
    <property type="entry name" value="Phage_regulatory_Rha"/>
</dbReference>
<protein>
    <submittedName>
        <fullName evidence="3">Rha family transcriptional regulator</fullName>
    </submittedName>
</protein>
<sequence length="236" mass="27216">MKNLLDRTISSMDVAEMVEKEHKDVLRDIRNIIRHLGESKIAQSYFISSSYINSQNKELPCFSLTKKGCELYGTRMTGEKGTLFAVEYIERFNEMEEREKSLVLPTDPMDILALTFEAQKQANKKLEAVKIDVDLLKNEIDLSRNQKAQLSKAVRFNCMKAVGGKKARAYTLYYRVAISEHWKEIKDYFEVAAYEEIPKLQFNDAMELAGMWHPSAELALKIKKANTQTELFDEVV</sequence>
<dbReference type="RefSeq" id="WP_322809895.1">
    <property type="nucleotide sequence ID" value="NZ_JAVBVO010000028.1"/>
</dbReference>
<evidence type="ECO:0000259" key="2">
    <source>
        <dbReference type="Pfam" id="PF10552"/>
    </source>
</evidence>
<dbReference type="NCBIfam" id="TIGR02681">
    <property type="entry name" value="phage_pRha"/>
    <property type="match status" value="1"/>
</dbReference>
<evidence type="ECO:0000313" key="3">
    <source>
        <dbReference type="EMBL" id="MDZ5760744.1"/>
    </source>
</evidence>
<accession>A0AAW9K1T6</accession>
<feature type="coiled-coil region" evidence="1">
    <location>
        <begin position="119"/>
        <end position="153"/>
    </location>
</feature>
<dbReference type="InterPro" id="IPR018878">
    <property type="entry name" value="ORF6C_dom"/>
</dbReference>
<feature type="domain" description="ORF6C" evidence="2">
    <location>
        <begin position="112"/>
        <end position="222"/>
    </location>
</feature>
<comment type="caution">
    <text evidence="3">The sequence shown here is derived from an EMBL/GenBank/DDBJ whole genome shotgun (WGS) entry which is preliminary data.</text>
</comment>
<organism evidence="3 4">
    <name type="scientific">Carnobacterium maltaromaticum</name>
    <name type="common">Carnobacterium piscicola</name>
    <dbReference type="NCBI Taxonomy" id="2751"/>
    <lineage>
        <taxon>Bacteria</taxon>
        <taxon>Bacillati</taxon>
        <taxon>Bacillota</taxon>
        <taxon>Bacilli</taxon>
        <taxon>Lactobacillales</taxon>
        <taxon>Carnobacteriaceae</taxon>
        <taxon>Carnobacterium</taxon>
    </lineage>
</organism>
<dbReference type="Pfam" id="PF09669">
    <property type="entry name" value="Phage_pRha"/>
    <property type="match status" value="1"/>
</dbReference>
<dbReference type="EMBL" id="JAVBVO010000028">
    <property type="protein sequence ID" value="MDZ5760744.1"/>
    <property type="molecule type" value="Genomic_DNA"/>
</dbReference>
<dbReference type="Proteomes" id="UP001290462">
    <property type="component" value="Unassembled WGS sequence"/>
</dbReference>
<dbReference type="AlphaFoldDB" id="A0AAW9K1T6"/>
<proteinExistence type="predicted"/>
<name>A0AAW9K1T6_CARML</name>
<dbReference type="Pfam" id="PF10552">
    <property type="entry name" value="ORF6C"/>
    <property type="match status" value="1"/>
</dbReference>
<evidence type="ECO:0000313" key="4">
    <source>
        <dbReference type="Proteomes" id="UP001290462"/>
    </source>
</evidence>
<reference evidence="3" key="1">
    <citation type="submission" date="2023-08" db="EMBL/GenBank/DDBJ databases">
        <title>Genomic characterization of piscicolin 126 produced by Carnobacterium maltaromaticum CM22 strain isolated from salmon (Salmo salar).</title>
        <authorList>
            <person name="Gonzalez-Gragera E."/>
            <person name="Garcia-Lopez J.D."/>
            <person name="Teso-Perez C."/>
            <person name="Gimenez-Hernandez I."/>
            <person name="Peralta-Sanchez J.M."/>
            <person name="Valdivia E."/>
            <person name="Montalban-Lopez M."/>
            <person name="Martin-Platero A.M."/>
            <person name="Banos A."/>
            <person name="Martinez-Bueno M."/>
        </authorList>
    </citation>
    <scope>NUCLEOTIDE SEQUENCE</scope>
    <source>
        <strain evidence="3">CM22</strain>
    </source>
</reference>
<evidence type="ECO:0000256" key="1">
    <source>
        <dbReference type="SAM" id="Coils"/>
    </source>
</evidence>